<reference evidence="2 3" key="1">
    <citation type="submission" date="2018-02" db="EMBL/GenBank/DDBJ databases">
        <title>Complete genome of Nitrosopumilus ureaphilus PS0.</title>
        <authorList>
            <person name="Qin W."/>
            <person name="Zheng Y."/>
            <person name="Stahl D.A."/>
        </authorList>
    </citation>
    <scope>NUCLEOTIDE SEQUENCE [LARGE SCALE GENOMIC DNA]</scope>
    <source>
        <strain evidence="2 3">PS0</strain>
    </source>
</reference>
<dbReference type="InterPro" id="IPR036237">
    <property type="entry name" value="Xyl_isomerase-like_sf"/>
</dbReference>
<dbReference type="InterPro" id="IPR050312">
    <property type="entry name" value="IolE/XylAMocC-like"/>
</dbReference>
<dbReference type="EMBL" id="CP026995">
    <property type="protein sequence ID" value="QLH07840.1"/>
    <property type="molecule type" value="Genomic_DNA"/>
</dbReference>
<accession>A0A7D5R4J2</accession>
<dbReference type="OrthoDB" id="372143at2157"/>
<dbReference type="PANTHER" id="PTHR12110">
    <property type="entry name" value="HYDROXYPYRUVATE ISOMERASE"/>
    <property type="match status" value="1"/>
</dbReference>
<dbReference type="KEGG" id="nue:C5F50_00910"/>
<dbReference type="Pfam" id="PF01261">
    <property type="entry name" value="AP_endonuc_2"/>
    <property type="match status" value="1"/>
</dbReference>
<gene>
    <name evidence="2" type="ORF">C5F50_00910</name>
</gene>
<proteinExistence type="predicted"/>
<name>A0A7D5R4J2_9ARCH</name>
<evidence type="ECO:0000259" key="1">
    <source>
        <dbReference type="Pfam" id="PF01261"/>
    </source>
</evidence>
<evidence type="ECO:0000313" key="2">
    <source>
        <dbReference type="EMBL" id="QLH07840.1"/>
    </source>
</evidence>
<sequence>MQGRLSKSDKGKIQAFPFNTWKQEFKKAWKCGFEVIEWIFDDFGNPILNPDRVLEIKSLCKISNIQINSICADYFMKRKLFYESENNISKNIEILKKIIIQSEKLGISIIEIPLVDSSSLKNNNDKFELKKNIEKIIYLLDETSVNIVLETDLSPHNFRDLLQEINHPKILANYDSGNSTSLGYNSEEELTILKKWIKNVHVKDRKIHGNTVPLGKGDTDFDLFFKSLEKIQYSGDLIIQGARKDEEIFSPEKTCIEYQKFVKGYLNKYYK</sequence>
<feature type="domain" description="Xylose isomerase-like TIM barrel" evidence="1">
    <location>
        <begin position="25"/>
        <end position="239"/>
    </location>
</feature>
<evidence type="ECO:0000313" key="3">
    <source>
        <dbReference type="Proteomes" id="UP000509478"/>
    </source>
</evidence>
<protein>
    <submittedName>
        <fullName evidence="2">Xylulose 5-phosphate 3-epimerase</fullName>
    </submittedName>
</protein>
<dbReference type="AlphaFoldDB" id="A0A7D5R4J2"/>
<keyword evidence="3" id="KW-1185">Reference proteome</keyword>
<dbReference type="InterPro" id="IPR013022">
    <property type="entry name" value="Xyl_isomerase-like_TIM-brl"/>
</dbReference>
<dbReference type="Proteomes" id="UP000509478">
    <property type="component" value="Chromosome"/>
</dbReference>
<dbReference type="SUPFAM" id="SSF51658">
    <property type="entry name" value="Xylose isomerase-like"/>
    <property type="match status" value="1"/>
</dbReference>
<dbReference type="Gene3D" id="3.20.20.150">
    <property type="entry name" value="Divalent-metal-dependent TIM barrel enzymes"/>
    <property type="match status" value="1"/>
</dbReference>
<organism evidence="2 3">
    <name type="scientific">Nitrosopumilus ureiphilus</name>
    <dbReference type="NCBI Taxonomy" id="1470067"/>
    <lineage>
        <taxon>Archaea</taxon>
        <taxon>Nitrososphaerota</taxon>
        <taxon>Nitrososphaeria</taxon>
        <taxon>Nitrosopumilales</taxon>
        <taxon>Nitrosopumilaceae</taxon>
        <taxon>Nitrosopumilus</taxon>
    </lineage>
</organism>
<dbReference type="PANTHER" id="PTHR12110:SF53">
    <property type="entry name" value="BLR5974 PROTEIN"/>
    <property type="match status" value="1"/>
</dbReference>